<dbReference type="EMBL" id="ML220143">
    <property type="protein sequence ID" value="TGZ78240.1"/>
    <property type="molecule type" value="Genomic_DNA"/>
</dbReference>
<dbReference type="InParanoid" id="A0A4S2MMD5"/>
<evidence type="ECO:0000313" key="2">
    <source>
        <dbReference type="Proteomes" id="UP000298138"/>
    </source>
</evidence>
<proteinExistence type="predicted"/>
<protein>
    <recommendedName>
        <fullName evidence="3">F-box domain-containing protein</fullName>
    </recommendedName>
</protein>
<gene>
    <name evidence="1" type="ORF">EX30DRAFT_160900</name>
</gene>
<organism evidence="1 2">
    <name type="scientific">Ascodesmis nigricans</name>
    <dbReference type="NCBI Taxonomy" id="341454"/>
    <lineage>
        <taxon>Eukaryota</taxon>
        <taxon>Fungi</taxon>
        <taxon>Dikarya</taxon>
        <taxon>Ascomycota</taxon>
        <taxon>Pezizomycotina</taxon>
        <taxon>Pezizomycetes</taxon>
        <taxon>Pezizales</taxon>
        <taxon>Ascodesmidaceae</taxon>
        <taxon>Ascodesmis</taxon>
    </lineage>
</organism>
<evidence type="ECO:0008006" key="3">
    <source>
        <dbReference type="Google" id="ProtNLM"/>
    </source>
</evidence>
<accession>A0A4S2MMD5</accession>
<sequence length="234" mass="27670">MLSLLDLPFELVLLITKHLDAASKHHLSLTNKWLCHIIGPVHMTKYDTFLLRLAEERKDNTRYRRVCRQCNRLRPFYHYSFKHSSSRKQATNRTCLDCLVSKYEGVTLVPLINWFLGSKFALCRICRGFVLCPFTCPFVDYDSLYCIEDEQLPRHECTTDEEAQHRIYANPGTDEMTSVTRMRSTLDYWDKKMPPRYFLAIRSKNSIEDLTWEKVFRNCAEYCQEEPEQPSSMS</sequence>
<name>A0A4S2MMD5_9PEZI</name>
<dbReference type="AlphaFoldDB" id="A0A4S2MMD5"/>
<reference evidence="1 2" key="1">
    <citation type="submission" date="2019-04" db="EMBL/GenBank/DDBJ databases">
        <title>Comparative genomics and transcriptomics to analyze fruiting body development in filamentous ascomycetes.</title>
        <authorList>
            <consortium name="DOE Joint Genome Institute"/>
            <person name="Lutkenhaus R."/>
            <person name="Traeger S."/>
            <person name="Breuer J."/>
            <person name="Kuo A."/>
            <person name="Lipzen A."/>
            <person name="Pangilinan J."/>
            <person name="Dilworth D."/>
            <person name="Sandor L."/>
            <person name="Poggeler S."/>
            <person name="Barry K."/>
            <person name="Grigoriev I.V."/>
            <person name="Nowrousian M."/>
        </authorList>
    </citation>
    <scope>NUCLEOTIDE SEQUENCE [LARGE SCALE GENOMIC DNA]</scope>
    <source>
        <strain evidence="1 2">CBS 389.68</strain>
    </source>
</reference>
<dbReference type="OrthoDB" id="5281164at2759"/>
<keyword evidence="2" id="KW-1185">Reference proteome</keyword>
<evidence type="ECO:0000313" key="1">
    <source>
        <dbReference type="EMBL" id="TGZ78240.1"/>
    </source>
</evidence>
<dbReference type="Proteomes" id="UP000298138">
    <property type="component" value="Unassembled WGS sequence"/>
</dbReference>